<dbReference type="InterPro" id="IPR005269">
    <property type="entry name" value="LOG"/>
</dbReference>
<dbReference type="Gene3D" id="3.40.50.450">
    <property type="match status" value="1"/>
</dbReference>
<accession>A0A2P8DI88</accession>
<dbReference type="NCBIfam" id="TIGR00730">
    <property type="entry name" value="Rossman fold protein, TIGR00730 family"/>
    <property type="match status" value="1"/>
</dbReference>
<comment type="similarity">
    <text evidence="1 2">Belongs to the LOG family.</text>
</comment>
<evidence type="ECO:0000256" key="1">
    <source>
        <dbReference type="ARBA" id="ARBA00006763"/>
    </source>
</evidence>
<name>A0A2P8DI88_9ACTN</name>
<dbReference type="PANTHER" id="PTHR31223:SF70">
    <property type="entry name" value="LOG FAMILY PROTEIN YJL055W"/>
    <property type="match status" value="1"/>
</dbReference>
<dbReference type="AlphaFoldDB" id="A0A2P8DI88"/>
<dbReference type="EC" id="3.2.2.n1" evidence="2"/>
<dbReference type="SUPFAM" id="SSF102405">
    <property type="entry name" value="MCP/YpsA-like"/>
    <property type="match status" value="1"/>
</dbReference>
<dbReference type="Pfam" id="PF03641">
    <property type="entry name" value="Lysine_decarbox"/>
    <property type="match status" value="1"/>
</dbReference>
<comment type="catalytic activity">
    <reaction evidence="2">
        <text>9-ribosyl-trans-zeatin 5'-phosphate + H2O = trans-zeatin + D-ribose 5-phosphate</text>
        <dbReference type="Rhea" id="RHEA:48564"/>
        <dbReference type="ChEBI" id="CHEBI:15377"/>
        <dbReference type="ChEBI" id="CHEBI:16522"/>
        <dbReference type="ChEBI" id="CHEBI:78346"/>
        <dbReference type="ChEBI" id="CHEBI:87947"/>
        <dbReference type="EC" id="3.2.2.n1"/>
    </reaction>
</comment>
<keyword evidence="2" id="KW-0203">Cytokinin biosynthesis</keyword>
<comment type="catalytic activity">
    <reaction evidence="2">
        <text>N(6)-(dimethylallyl)adenosine 5'-phosphate + H2O = N(6)-dimethylallyladenine + D-ribose 5-phosphate</text>
        <dbReference type="Rhea" id="RHEA:48560"/>
        <dbReference type="ChEBI" id="CHEBI:15377"/>
        <dbReference type="ChEBI" id="CHEBI:17660"/>
        <dbReference type="ChEBI" id="CHEBI:57526"/>
        <dbReference type="ChEBI" id="CHEBI:78346"/>
        <dbReference type="EC" id="3.2.2.n1"/>
    </reaction>
</comment>
<evidence type="ECO:0000313" key="3">
    <source>
        <dbReference type="EMBL" id="PSK96940.1"/>
    </source>
</evidence>
<evidence type="ECO:0000313" key="4">
    <source>
        <dbReference type="Proteomes" id="UP000243528"/>
    </source>
</evidence>
<dbReference type="GO" id="GO:0005829">
    <property type="term" value="C:cytosol"/>
    <property type="evidence" value="ECO:0007669"/>
    <property type="project" value="TreeGrafter"/>
</dbReference>
<gene>
    <name evidence="3" type="ORF">CLV30_12424</name>
</gene>
<protein>
    <recommendedName>
        <fullName evidence="2">Cytokinin riboside 5'-monophosphate phosphoribohydrolase</fullName>
        <ecNumber evidence="2">3.2.2.n1</ecNumber>
    </recommendedName>
</protein>
<evidence type="ECO:0000256" key="2">
    <source>
        <dbReference type="RuleBase" id="RU363015"/>
    </source>
</evidence>
<organism evidence="3 4">
    <name type="scientific">Haloactinopolyspora alba</name>
    <dbReference type="NCBI Taxonomy" id="648780"/>
    <lineage>
        <taxon>Bacteria</taxon>
        <taxon>Bacillati</taxon>
        <taxon>Actinomycetota</taxon>
        <taxon>Actinomycetes</taxon>
        <taxon>Jiangellales</taxon>
        <taxon>Jiangellaceae</taxon>
        <taxon>Haloactinopolyspora</taxon>
    </lineage>
</organism>
<dbReference type="GO" id="GO:0102682">
    <property type="term" value="F:cytokinin riboside 5'-monophosphate phosphoribohydrolase activity"/>
    <property type="evidence" value="ECO:0007669"/>
    <property type="project" value="RHEA"/>
</dbReference>
<sequence length="196" mass="20802">MRVAVFTGSSFGRSEQYTKACVALAEHLVAQDVGIVYGGAHVGLMGTLADAALRAGGDVVGVIPDTLVQAEIAHGGLTELHVVDSMHERKAKMAAAADAFVALPGGLGTLEELFEIWTWQQLGLHRKPVAVLNTGGFWDPLLDALDRMTAAGFVKPENRASLLVVDEPDGLLDAYASWQAPVGDKWSPSPATDERR</sequence>
<reference evidence="3 4" key="1">
    <citation type="submission" date="2018-03" db="EMBL/GenBank/DDBJ databases">
        <title>Genomic Encyclopedia of Archaeal and Bacterial Type Strains, Phase II (KMG-II): from individual species to whole genera.</title>
        <authorList>
            <person name="Goeker M."/>
        </authorList>
    </citation>
    <scope>NUCLEOTIDE SEQUENCE [LARGE SCALE GENOMIC DNA]</scope>
    <source>
        <strain evidence="3 4">DSM 45211</strain>
    </source>
</reference>
<dbReference type="OrthoDB" id="9801098at2"/>
<proteinExistence type="inferred from homology"/>
<dbReference type="EMBL" id="PYGE01000024">
    <property type="protein sequence ID" value="PSK96940.1"/>
    <property type="molecule type" value="Genomic_DNA"/>
</dbReference>
<keyword evidence="4" id="KW-1185">Reference proteome</keyword>
<dbReference type="Proteomes" id="UP000243528">
    <property type="component" value="Unassembled WGS sequence"/>
</dbReference>
<comment type="caution">
    <text evidence="3">The sequence shown here is derived from an EMBL/GenBank/DDBJ whole genome shotgun (WGS) entry which is preliminary data.</text>
</comment>
<dbReference type="RefSeq" id="WP_106539510.1">
    <property type="nucleotide sequence ID" value="NZ_PYGE01000024.1"/>
</dbReference>
<dbReference type="GO" id="GO:0009691">
    <property type="term" value="P:cytokinin biosynthetic process"/>
    <property type="evidence" value="ECO:0007669"/>
    <property type="project" value="UniProtKB-UniRule"/>
</dbReference>
<dbReference type="PANTHER" id="PTHR31223">
    <property type="entry name" value="LOG FAMILY PROTEIN YJL055W"/>
    <property type="match status" value="1"/>
</dbReference>
<dbReference type="InterPro" id="IPR031100">
    <property type="entry name" value="LOG_fam"/>
</dbReference>
<keyword evidence="2" id="KW-0378">Hydrolase</keyword>